<dbReference type="PROSITE" id="PS00237">
    <property type="entry name" value="G_PROTEIN_RECEP_F1_1"/>
    <property type="match status" value="1"/>
</dbReference>
<evidence type="ECO:0000256" key="6">
    <source>
        <dbReference type="ARBA" id="ARBA00023170"/>
    </source>
</evidence>
<dbReference type="PROSITE" id="PS50262">
    <property type="entry name" value="G_PROTEIN_RECEP_F1_2"/>
    <property type="match status" value="1"/>
</dbReference>
<keyword evidence="4 8" id="KW-0297">G-protein coupled receptor</keyword>
<dbReference type="GO" id="GO:0004984">
    <property type="term" value="F:olfactory receptor activity"/>
    <property type="evidence" value="ECO:0007669"/>
    <property type="project" value="InterPro"/>
</dbReference>
<evidence type="ECO:0000256" key="7">
    <source>
        <dbReference type="ARBA" id="ARBA00023224"/>
    </source>
</evidence>
<dbReference type="RefSeq" id="XP_030046786.1">
    <property type="nucleotide sequence ID" value="XM_030190926.1"/>
</dbReference>
<keyword evidence="2 8" id="KW-0812">Transmembrane</keyword>
<dbReference type="PANTHER" id="PTHR48018">
    <property type="entry name" value="OLFACTORY RECEPTOR"/>
    <property type="match status" value="1"/>
</dbReference>
<reference evidence="12" key="1">
    <citation type="submission" date="2025-08" db="UniProtKB">
        <authorList>
            <consortium name="RefSeq"/>
        </authorList>
    </citation>
    <scope>IDENTIFICATION</scope>
</reference>
<feature type="transmembrane region" description="Helical" evidence="9">
    <location>
        <begin position="98"/>
        <end position="120"/>
    </location>
</feature>
<feature type="transmembrane region" description="Helical" evidence="9">
    <location>
        <begin position="272"/>
        <end position="292"/>
    </location>
</feature>
<gene>
    <name evidence="12" type="primary">LOC115461234</name>
</gene>
<feature type="transmembrane region" description="Helical" evidence="9">
    <location>
        <begin position="242"/>
        <end position="260"/>
    </location>
</feature>
<dbReference type="GeneID" id="115461234"/>
<dbReference type="Proteomes" id="UP000515156">
    <property type="component" value="Chromosome 1"/>
</dbReference>
<proteinExistence type="inferred from homology"/>
<evidence type="ECO:0000256" key="8">
    <source>
        <dbReference type="RuleBase" id="RU000688"/>
    </source>
</evidence>
<evidence type="ECO:0000256" key="2">
    <source>
        <dbReference type="ARBA" id="ARBA00022692"/>
    </source>
</evidence>
<evidence type="ECO:0000313" key="12">
    <source>
        <dbReference type="RefSeq" id="XP_030046786.1"/>
    </source>
</evidence>
<dbReference type="Pfam" id="PF13853">
    <property type="entry name" value="7tm_4"/>
    <property type="match status" value="1"/>
</dbReference>
<keyword evidence="9" id="KW-1003">Cell membrane</keyword>
<feature type="transmembrane region" description="Helical" evidence="9">
    <location>
        <begin position="60"/>
        <end position="78"/>
    </location>
</feature>
<evidence type="ECO:0000259" key="10">
    <source>
        <dbReference type="PROSITE" id="PS50262"/>
    </source>
</evidence>
<dbReference type="SUPFAM" id="SSF81321">
    <property type="entry name" value="Family A G protein-coupled receptor-like"/>
    <property type="match status" value="1"/>
</dbReference>
<evidence type="ECO:0000256" key="1">
    <source>
        <dbReference type="ARBA" id="ARBA00004141"/>
    </source>
</evidence>
<dbReference type="PRINTS" id="PR00237">
    <property type="entry name" value="GPCRRHODOPSN"/>
</dbReference>
<keyword evidence="9" id="KW-0716">Sensory transduction</keyword>
<comment type="subcellular location">
    <subcellularLocation>
        <location evidence="9">Cell membrane</location>
        <topology evidence="9">Multi-pass membrane protein</topology>
    </subcellularLocation>
    <subcellularLocation>
        <location evidence="1">Membrane</location>
        <topology evidence="1">Multi-pass membrane protein</topology>
    </subcellularLocation>
</comment>
<evidence type="ECO:0000256" key="9">
    <source>
        <dbReference type="RuleBase" id="RU363047"/>
    </source>
</evidence>
<dbReference type="KEGG" id="muo:115461234"/>
<evidence type="ECO:0000256" key="3">
    <source>
        <dbReference type="ARBA" id="ARBA00022989"/>
    </source>
</evidence>
<dbReference type="GO" id="GO:0005886">
    <property type="term" value="C:plasma membrane"/>
    <property type="evidence" value="ECO:0007669"/>
    <property type="project" value="UniProtKB-SubCell"/>
</dbReference>
<dbReference type="PRINTS" id="PR00245">
    <property type="entry name" value="OLFACTORYR"/>
</dbReference>
<dbReference type="InterPro" id="IPR017452">
    <property type="entry name" value="GPCR_Rhodpsn_7TM"/>
</dbReference>
<dbReference type="InterPro" id="IPR000276">
    <property type="entry name" value="GPCR_Rhodpsn"/>
</dbReference>
<feature type="transmembrane region" description="Helical" evidence="9">
    <location>
        <begin position="140"/>
        <end position="158"/>
    </location>
</feature>
<dbReference type="InterPro" id="IPR000725">
    <property type="entry name" value="Olfact_rcpt"/>
</dbReference>
<comment type="similarity">
    <text evidence="8">Belongs to the G-protein coupled receptor 1 family.</text>
</comment>
<dbReference type="GO" id="GO:0004930">
    <property type="term" value="F:G protein-coupled receptor activity"/>
    <property type="evidence" value="ECO:0007669"/>
    <property type="project" value="UniProtKB-KW"/>
</dbReference>
<dbReference type="CDD" id="cd15230">
    <property type="entry name" value="7tmA_OR5-like"/>
    <property type="match status" value="1"/>
</dbReference>
<keyword evidence="11" id="KW-1185">Reference proteome</keyword>
<feature type="transmembrane region" description="Helical" evidence="9">
    <location>
        <begin position="197"/>
        <end position="221"/>
    </location>
</feature>
<dbReference type="AlphaFoldDB" id="A0A6P7X082"/>
<feature type="domain" description="G-protein coupled receptors family 1 profile" evidence="10">
    <location>
        <begin position="41"/>
        <end position="290"/>
    </location>
</feature>
<dbReference type="Gene3D" id="1.20.1070.10">
    <property type="entry name" value="Rhodopsin 7-helix transmembrane proteins"/>
    <property type="match status" value="1"/>
</dbReference>
<keyword evidence="7 8" id="KW-0807">Transducer</keyword>
<dbReference type="InParanoid" id="A0A6P7X082"/>
<evidence type="ECO:0000256" key="5">
    <source>
        <dbReference type="ARBA" id="ARBA00023136"/>
    </source>
</evidence>
<dbReference type="FunCoup" id="A0A6P7X082">
    <property type="interactions" value="374"/>
</dbReference>
<name>A0A6P7X082_9AMPH</name>
<dbReference type="OrthoDB" id="9891208at2759"/>
<accession>A0A6P7X082</accession>
<keyword evidence="9" id="KW-0552">Olfaction</keyword>
<keyword evidence="3 9" id="KW-1133">Transmembrane helix</keyword>
<protein>
    <recommendedName>
        <fullName evidence="9">Olfactory receptor</fullName>
    </recommendedName>
</protein>
<evidence type="ECO:0000313" key="11">
    <source>
        <dbReference type="Proteomes" id="UP000515156"/>
    </source>
</evidence>
<feature type="transmembrane region" description="Helical" evidence="9">
    <location>
        <begin position="25"/>
        <end position="48"/>
    </location>
</feature>
<keyword evidence="5 9" id="KW-0472">Membrane</keyword>
<organism evidence="11 12">
    <name type="scientific">Microcaecilia unicolor</name>
    <dbReference type="NCBI Taxonomy" id="1415580"/>
    <lineage>
        <taxon>Eukaryota</taxon>
        <taxon>Metazoa</taxon>
        <taxon>Chordata</taxon>
        <taxon>Craniata</taxon>
        <taxon>Vertebrata</taxon>
        <taxon>Euteleostomi</taxon>
        <taxon>Amphibia</taxon>
        <taxon>Gymnophiona</taxon>
        <taxon>Siphonopidae</taxon>
        <taxon>Microcaecilia</taxon>
    </lineage>
</organism>
<keyword evidence="6 8" id="KW-0675">Receptor</keyword>
<evidence type="ECO:0000256" key="4">
    <source>
        <dbReference type="ARBA" id="ARBA00023040"/>
    </source>
</evidence>
<sequence length="322" mass="36417">MEEKNGTSVTEFLLVGLTKDPQLQILLFLLFMIIYIITLLGNLTIILLIHTSPHLHTPMYFFLSNLSFVDFCYSTVITPNMMLNLLSKRETISYNGCAAQLFFFAGFACTEIFLLSVMAYDRYVAICNPLLYSVIMTKQLCSELVIGSYLGGFVEAMIQTSFTFSLSFCRFNVINQFYCDVPPLLKLSCTDTFINEIIIFVFAVIIGVTSLVIILISYSYILSTVVKIDSVQGRRKAFSTCASHFTCVIFFYGTLLFVYLQPSSGSTLNQNGVISIFYTVVIPMLNPLIYSLRNQEVKISFRSTLLRQLPWSRNTAAVLSHF</sequence>
<dbReference type="FunFam" id="1.20.1070.10:FF:000003">
    <property type="entry name" value="Olfactory receptor"/>
    <property type="match status" value="1"/>
</dbReference>